<evidence type="ECO:0000256" key="1">
    <source>
        <dbReference type="SAM" id="Phobius"/>
    </source>
</evidence>
<dbReference type="EMBL" id="JBHSKS010000003">
    <property type="protein sequence ID" value="MFC5191149.1"/>
    <property type="molecule type" value="Genomic_DNA"/>
</dbReference>
<feature type="transmembrane region" description="Helical" evidence="1">
    <location>
        <begin position="85"/>
        <end position="105"/>
    </location>
</feature>
<keyword evidence="1" id="KW-0812">Transmembrane</keyword>
<keyword evidence="1" id="KW-0472">Membrane</keyword>
<organism evidence="2 3">
    <name type="scientific">Algoriphagus aquatilis</name>
    <dbReference type="NCBI Taxonomy" id="490186"/>
    <lineage>
        <taxon>Bacteria</taxon>
        <taxon>Pseudomonadati</taxon>
        <taxon>Bacteroidota</taxon>
        <taxon>Cytophagia</taxon>
        <taxon>Cytophagales</taxon>
        <taxon>Cyclobacteriaceae</taxon>
        <taxon>Algoriphagus</taxon>
    </lineage>
</organism>
<sequence>MESAINYSFPKITYKSFFWAAGLPGFLLIFRSILFILVQRRRSFDEVGSVDASATIQILYTVVCFGVSVYFLSKDSFGKFLLMKSPLFLLFLYHLLATLSVLWSVNPSMSGFRAFETIAYSLLILSVFSYLGKRFSIDEVIKWLSFFFVFSILFGAIATERMAGNGFISIQALLAEQFNSTPFFFFALLFPLGFWIRFGIVAISILSFSNTSYIGMALGALFLAKGNTFLKVIFFCLVGSLLVLIFIFDFEELLQNTIFYGQDGIGLEYTTGRDKIFDLAIKSMQDKPLSGYGFVAGETFIINDQFKAAIGAHNGLISGILGMGILGGVLYFLFFAKTFFYVYSRKIEKRFKAIFLSSITLVAIHSLGNPGIGSRVYGVWIPSIVILTFIIGLSYLLTFQKDRTT</sequence>
<keyword evidence="1" id="KW-1133">Transmembrane helix</keyword>
<accession>A0ABW0BUC3</accession>
<dbReference type="Proteomes" id="UP001596163">
    <property type="component" value="Unassembled WGS sequence"/>
</dbReference>
<evidence type="ECO:0008006" key="4">
    <source>
        <dbReference type="Google" id="ProtNLM"/>
    </source>
</evidence>
<feature type="transmembrane region" description="Helical" evidence="1">
    <location>
        <begin position="354"/>
        <end position="373"/>
    </location>
</feature>
<feature type="transmembrane region" description="Helical" evidence="1">
    <location>
        <begin position="229"/>
        <end position="248"/>
    </location>
</feature>
<comment type="caution">
    <text evidence="2">The sequence shown here is derived from an EMBL/GenBank/DDBJ whole genome shotgun (WGS) entry which is preliminary data.</text>
</comment>
<feature type="transmembrane region" description="Helical" evidence="1">
    <location>
        <begin position="111"/>
        <end position="131"/>
    </location>
</feature>
<evidence type="ECO:0000313" key="3">
    <source>
        <dbReference type="Proteomes" id="UP001596163"/>
    </source>
</evidence>
<protein>
    <recommendedName>
        <fullName evidence="4">O-antigen ligase domain-containing protein</fullName>
    </recommendedName>
</protein>
<dbReference type="RefSeq" id="WP_377912929.1">
    <property type="nucleotide sequence ID" value="NZ_JBHSKS010000003.1"/>
</dbReference>
<gene>
    <name evidence="2" type="ORF">ACFPIK_05175</name>
</gene>
<keyword evidence="3" id="KW-1185">Reference proteome</keyword>
<feature type="transmembrane region" description="Helical" evidence="1">
    <location>
        <begin position="54"/>
        <end position="73"/>
    </location>
</feature>
<reference evidence="3" key="1">
    <citation type="journal article" date="2019" name="Int. J. Syst. Evol. Microbiol.">
        <title>The Global Catalogue of Microorganisms (GCM) 10K type strain sequencing project: providing services to taxonomists for standard genome sequencing and annotation.</title>
        <authorList>
            <consortium name="The Broad Institute Genomics Platform"/>
            <consortium name="The Broad Institute Genome Sequencing Center for Infectious Disease"/>
            <person name="Wu L."/>
            <person name="Ma J."/>
        </authorList>
    </citation>
    <scope>NUCLEOTIDE SEQUENCE [LARGE SCALE GENOMIC DNA]</scope>
    <source>
        <strain evidence="3">CGMCC 1.7030</strain>
    </source>
</reference>
<feature type="transmembrane region" description="Helical" evidence="1">
    <location>
        <begin position="143"/>
        <end position="163"/>
    </location>
</feature>
<feature type="transmembrane region" description="Helical" evidence="1">
    <location>
        <begin position="183"/>
        <end position="208"/>
    </location>
</feature>
<feature type="transmembrane region" description="Helical" evidence="1">
    <location>
        <begin position="12"/>
        <end position="34"/>
    </location>
</feature>
<feature type="transmembrane region" description="Helical" evidence="1">
    <location>
        <begin position="379"/>
        <end position="399"/>
    </location>
</feature>
<feature type="transmembrane region" description="Helical" evidence="1">
    <location>
        <begin position="316"/>
        <end position="342"/>
    </location>
</feature>
<name>A0ABW0BUC3_9BACT</name>
<proteinExistence type="predicted"/>
<evidence type="ECO:0000313" key="2">
    <source>
        <dbReference type="EMBL" id="MFC5191149.1"/>
    </source>
</evidence>